<evidence type="ECO:0000259" key="2">
    <source>
        <dbReference type="PROSITE" id="PS51737"/>
    </source>
</evidence>
<dbReference type="EMBL" id="NGAF01000014">
    <property type="protein sequence ID" value="OXR42314.1"/>
    <property type="molecule type" value="Genomic_DNA"/>
</dbReference>
<sequence>MQPDESVPAVDGAVLAKLDMEMRGVPENLPSPAELIASGAKCVLAYARISDLSGKRGTSKNAKGVTNQHTTNHSTARRENLVIVRYYTDNDLSASKDAYRPDFELMLTHLHKGVTPEGYPIHGVVAVDEDRIYKLPAQWQHFIEAFRAAPDRVFADDYGTQDLYSENSEIIGLLGVAIAMGENRKRRSRTRRWHEGQARRGIAHTGGRVFGYEPVEGKPGEIQVVPEEAALIRKAVTACIAGQSWGTITKLFQESGIPTAKGGPWRDQTVKQIVSNPRNAGLRILGEGNDVYRDEHGEMKLGQWEAIITPAEWEKVAERYRPRNRIGKNKLAKGVVSRVYLGSGLYRCGNLLEDGRRCNSVMAGRKNDKGRAAYRYGCRPVTNGGCGGVSVAGEWIDERISELVLLALDQRPAVVAEVHWDKESELEAAVRRRDDFEGRWNRGEIGDERFYRMLPGLDDTVNKLRRERAAFQRANTVPVETAVERRERWYKPVEDGGYDLQQKRSILFAELSAVVVYPVGRGTQKRSLDSFKPVWNAAE</sequence>
<dbReference type="Pfam" id="PF00239">
    <property type="entry name" value="Resolvase"/>
    <property type="match status" value="1"/>
</dbReference>
<name>A0A231H0B0_9NOCA</name>
<reference evidence="3 4" key="1">
    <citation type="submission" date="2017-07" db="EMBL/GenBank/DDBJ databases">
        <title>First draft Genome Sequence of Nocardia cerradoensis isolated from human infection.</title>
        <authorList>
            <person name="Carrasco G."/>
        </authorList>
    </citation>
    <scope>NUCLEOTIDE SEQUENCE [LARGE SCALE GENOMIC DNA]</scope>
    <source>
        <strain evidence="3 4">CNM20130759</strain>
    </source>
</reference>
<dbReference type="InterPro" id="IPR050639">
    <property type="entry name" value="SSR_resolvase"/>
</dbReference>
<dbReference type="AlphaFoldDB" id="A0A231H0B0"/>
<dbReference type="PROSITE" id="PS51737">
    <property type="entry name" value="RECOMBINASE_DNA_BIND"/>
    <property type="match status" value="1"/>
</dbReference>
<dbReference type="InterPro" id="IPR011109">
    <property type="entry name" value="DNA_bind_recombinase_dom"/>
</dbReference>
<comment type="caution">
    <text evidence="3">The sequence shown here is derived from an EMBL/GenBank/DDBJ whole genome shotgun (WGS) entry which is preliminary data.</text>
</comment>
<dbReference type="CDD" id="cd00338">
    <property type="entry name" value="Ser_Recombinase"/>
    <property type="match status" value="1"/>
</dbReference>
<gene>
    <name evidence="3" type="ORF">B7C42_05513</name>
</gene>
<dbReference type="PANTHER" id="PTHR30461:SF23">
    <property type="entry name" value="DNA RECOMBINASE-RELATED"/>
    <property type="match status" value="1"/>
</dbReference>
<dbReference type="RefSeq" id="WP_094027018.1">
    <property type="nucleotide sequence ID" value="NZ_NGAF01000014.1"/>
</dbReference>
<keyword evidence="4" id="KW-1185">Reference proteome</keyword>
<proteinExistence type="predicted"/>
<dbReference type="PANTHER" id="PTHR30461">
    <property type="entry name" value="DNA-INVERTASE FROM LAMBDOID PROPHAGE"/>
    <property type="match status" value="1"/>
</dbReference>
<evidence type="ECO:0000313" key="3">
    <source>
        <dbReference type="EMBL" id="OXR42314.1"/>
    </source>
</evidence>
<dbReference type="Proteomes" id="UP000215506">
    <property type="component" value="Unassembled WGS sequence"/>
</dbReference>
<dbReference type="GO" id="GO:0003677">
    <property type="term" value="F:DNA binding"/>
    <property type="evidence" value="ECO:0007669"/>
    <property type="project" value="InterPro"/>
</dbReference>
<dbReference type="InterPro" id="IPR038109">
    <property type="entry name" value="DNA_bind_recomb_sf"/>
</dbReference>
<protein>
    <recommendedName>
        <fullName evidence="2">Recombinase domain-containing protein</fullName>
    </recommendedName>
</protein>
<feature type="region of interest" description="Disordered" evidence="1">
    <location>
        <begin position="54"/>
        <end position="74"/>
    </location>
</feature>
<feature type="compositionally biased region" description="Polar residues" evidence="1">
    <location>
        <begin position="59"/>
        <end position="74"/>
    </location>
</feature>
<organism evidence="3 4">
    <name type="scientific">Nocardia cerradoensis</name>
    <dbReference type="NCBI Taxonomy" id="85688"/>
    <lineage>
        <taxon>Bacteria</taxon>
        <taxon>Bacillati</taxon>
        <taxon>Actinomycetota</taxon>
        <taxon>Actinomycetes</taxon>
        <taxon>Mycobacteriales</taxon>
        <taxon>Nocardiaceae</taxon>
        <taxon>Nocardia</taxon>
    </lineage>
</organism>
<dbReference type="InterPro" id="IPR036162">
    <property type="entry name" value="Resolvase-like_N_sf"/>
</dbReference>
<accession>A0A231H0B0</accession>
<dbReference type="Gene3D" id="3.40.50.1390">
    <property type="entry name" value="Resolvase, N-terminal catalytic domain"/>
    <property type="match status" value="1"/>
</dbReference>
<dbReference type="InterPro" id="IPR006119">
    <property type="entry name" value="Resolv_N"/>
</dbReference>
<evidence type="ECO:0000313" key="4">
    <source>
        <dbReference type="Proteomes" id="UP000215506"/>
    </source>
</evidence>
<evidence type="ECO:0000256" key="1">
    <source>
        <dbReference type="SAM" id="MobiDB-lite"/>
    </source>
</evidence>
<dbReference type="SMART" id="SM00857">
    <property type="entry name" value="Resolvase"/>
    <property type="match status" value="1"/>
</dbReference>
<dbReference type="SUPFAM" id="SSF53041">
    <property type="entry name" value="Resolvase-like"/>
    <property type="match status" value="1"/>
</dbReference>
<dbReference type="Pfam" id="PF07508">
    <property type="entry name" value="Recombinase"/>
    <property type="match status" value="1"/>
</dbReference>
<dbReference type="Gene3D" id="3.90.1750.20">
    <property type="entry name" value="Putative Large Serine Recombinase, Chain B, Domain 2"/>
    <property type="match status" value="1"/>
</dbReference>
<dbReference type="GO" id="GO:0000150">
    <property type="term" value="F:DNA strand exchange activity"/>
    <property type="evidence" value="ECO:0007669"/>
    <property type="project" value="InterPro"/>
</dbReference>
<feature type="domain" description="Recombinase" evidence="2">
    <location>
        <begin position="209"/>
        <end position="326"/>
    </location>
</feature>